<protein>
    <submittedName>
        <fullName evidence="1">Uncharacterized protein</fullName>
    </submittedName>
</protein>
<accession>A0ACC2S4X1</accession>
<proteinExistence type="predicted"/>
<comment type="caution">
    <text evidence="1">The sequence shown here is derived from an EMBL/GenBank/DDBJ whole genome shotgun (WGS) entry which is preliminary data.</text>
</comment>
<reference evidence="1" key="1">
    <citation type="submission" date="2022-04" db="EMBL/GenBank/DDBJ databases">
        <title>Genome of the entomopathogenic fungus Entomophthora muscae.</title>
        <authorList>
            <person name="Elya C."/>
            <person name="Lovett B.R."/>
            <person name="Lee E."/>
            <person name="Macias A.M."/>
            <person name="Hajek A.E."/>
            <person name="De Bivort B.L."/>
            <person name="Kasson M.T."/>
            <person name="De Fine Licht H.H."/>
            <person name="Stajich J.E."/>
        </authorList>
    </citation>
    <scope>NUCLEOTIDE SEQUENCE</scope>
    <source>
        <strain evidence="1">Berkeley</strain>
    </source>
</reference>
<keyword evidence="2" id="KW-1185">Reference proteome</keyword>
<evidence type="ECO:0000313" key="2">
    <source>
        <dbReference type="Proteomes" id="UP001165960"/>
    </source>
</evidence>
<evidence type="ECO:0000313" key="1">
    <source>
        <dbReference type="EMBL" id="KAJ9057201.1"/>
    </source>
</evidence>
<sequence length="138" mass="15654">MTLPLTPQPDHPMKTPTAAETISTQLFGVLYIILTEMMDSMVPTSGPRSLLGQSMSYIIKLAPILWWALPTSLAQPHPKPPNASIYAWFPDGDAYVPWKNCNCNEFCKVYCGCNPVSSHQLWLSYQEDPNWCPYFDQR</sequence>
<dbReference type="Proteomes" id="UP001165960">
    <property type="component" value="Unassembled WGS sequence"/>
</dbReference>
<dbReference type="EMBL" id="QTSX02005817">
    <property type="protein sequence ID" value="KAJ9057201.1"/>
    <property type="molecule type" value="Genomic_DNA"/>
</dbReference>
<gene>
    <name evidence="1" type="ORF">DSO57_1024961</name>
</gene>
<name>A0ACC2S4X1_9FUNG</name>
<organism evidence="1 2">
    <name type="scientific">Entomophthora muscae</name>
    <dbReference type="NCBI Taxonomy" id="34485"/>
    <lineage>
        <taxon>Eukaryota</taxon>
        <taxon>Fungi</taxon>
        <taxon>Fungi incertae sedis</taxon>
        <taxon>Zoopagomycota</taxon>
        <taxon>Entomophthoromycotina</taxon>
        <taxon>Entomophthoromycetes</taxon>
        <taxon>Entomophthorales</taxon>
        <taxon>Entomophthoraceae</taxon>
        <taxon>Entomophthora</taxon>
    </lineage>
</organism>